<dbReference type="Proteomes" id="UP001629059">
    <property type="component" value="Unassembled WGS sequence"/>
</dbReference>
<keyword evidence="3" id="KW-1185">Reference proteome</keyword>
<protein>
    <recommendedName>
        <fullName evidence="4">Lipocalin-like domain-containing protein</fullName>
    </recommendedName>
</protein>
<gene>
    <name evidence="2" type="ORF">ABS768_08655</name>
</gene>
<evidence type="ECO:0000313" key="3">
    <source>
        <dbReference type="Proteomes" id="UP001629059"/>
    </source>
</evidence>
<feature type="chain" id="PRO_5045420779" description="Lipocalin-like domain-containing protein" evidence="1">
    <location>
        <begin position="26"/>
        <end position="159"/>
    </location>
</feature>
<evidence type="ECO:0008006" key="4">
    <source>
        <dbReference type="Google" id="ProtNLM"/>
    </source>
</evidence>
<accession>A0ABW8YCC1</accession>
<evidence type="ECO:0000313" key="2">
    <source>
        <dbReference type="EMBL" id="MFL9837565.1"/>
    </source>
</evidence>
<organism evidence="2 3">
    <name type="scientific">Flavobacterium rhizophilum</name>
    <dbReference type="NCBI Taxonomy" id="3163296"/>
    <lineage>
        <taxon>Bacteria</taxon>
        <taxon>Pseudomonadati</taxon>
        <taxon>Bacteroidota</taxon>
        <taxon>Flavobacteriia</taxon>
        <taxon>Flavobacteriales</taxon>
        <taxon>Flavobacteriaceae</taxon>
        <taxon>Flavobacterium</taxon>
    </lineage>
</organism>
<dbReference type="RefSeq" id="WP_408074556.1">
    <property type="nucleotide sequence ID" value="NZ_JBELQB010000005.1"/>
</dbReference>
<dbReference type="EMBL" id="JBELQB010000005">
    <property type="protein sequence ID" value="MFL9837565.1"/>
    <property type="molecule type" value="Genomic_DNA"/>
</dbReference>
<feature type="signal peptide" evidence="1">
    <location>
        <begin position="1"/>
        <end position="25"/>
    </location>
</feature>
<comment type="caution">
    <text evidence="2">The sequence shown here is derived from an EMBL/GenBank/DDBJ whole genome shotgun (WGS) entry which is preliminary data.</text>
</comment>
<evidence type="ECO:0000256" key="1">
    <source>
        <dbReference type="SAM" id="SignalP"/>
    </source>
</evidence>
<dbReference type="PROSITE" id="PS51257">
    <property type="entry name" value="PROKAR_LIPOPROTEIN"/>
    <property type="match status" value="1"/>
</dbReference>
<reference evidence="2 3" key="1">
    <citation type="submission" date="2024-06" db="EMBL/GenBank/DDBJ databases">
        <authorList>
            <person name="Kaempfer P."/>
            <person name="Viver T."/>
        </authorList>
    </citation>
    <scope>NUCLEOTIDE SEQUENCE [LARGE SCALE GENOMIC DNA]</scope>
    <source>
        <strain evidence="2 3">ST-75</strain>
    </source>
</reference>
<keyword evidence="1" id="KW-0732">Signal</keyword>
<name>A0ABW8YCC1_9FLAO</name>
<sequence>MNNVKRGFLKLVPLVLLMNLMIACSGESEETASTNDSATTPPTIFATWKATGFIYDGVYSPITNECQQEIMTINPDGTALSAKNCPEGTFYTDYTWSQVEGDVYAFDSESTYWPVNYKLTFPIGNDKMYFTYAKPQPHEFSKIYEKVEVTQEQSRELAL</sequence>
<proteinExistence type="predicted"/>